<proteinExistence type="inferred from homology"/>
<dbReference type="GO" id="GO:0005829">
    <property type="term" value="C:cytosol"/>
    <property type="evidence" value="ECO:0007669"/>
    <property type="project" value="TreeGrafter"/>
</dbReference>
<dbReference type="AlphaFoldDB" id="A0A344TEA6"/>
<dbReference type="CDD" id="cd08411">
    <property type="entry name" value="PBP2_OxyR"/>
    <property type="match status" value="1"/>
</dbReference>
<evidence type="ECO:0000256" key="1">
    <source>
        <dbReference type="ARBA" id="ARBA00009437"/>
    </source>
</evidence>
<evidence type="ECO:0000256" key="3">
    <source>
        <dbReference type="ARBA" id="ARBA00023125"/>
    </source>
</evidence>
<evidence type="ECO:0000313" key="6">
    <source>
        <dbReference type="EMBL" id="AXE16977.1"/>
    </source>
</evidence>
<feature type="domain" description="HTH lysR-type" evidence="5">
    <location>
        <begin position="1"/>
        <end position="58"/>
    </location>
</feature>
<protein>
    <submittedName>
        <fullName evidence="6">Hydrogen peroxide-inducible genes activator</fullName>
    </submittedName>
</protein>
<dbReference type="Gene3D" id="3.40.190.10">
    <property type="entry name" value="Periplasmic binding protein-like II"/>
    <property type="match status" value="2"/>
</dbReference>
<dbReference type="PRINTS" id="PR00039">
    <property type="entry name" value="HTHLYSR"/>
</dbReference>
<dbReference type="GO" id="GO:0003677">
    <property type="term" value="F:DNA binding"/>
    <property type="evidence" value="ECO:0007669"/>
    <property type="project" value="UniProtKB-KW"/>
</dbReference>
<dbReference type="FunFam" id="1.10.10.10:FF:000001">
    <property type="entry name" value="LysR family transcriptional regulator"/>
    <property type="match status" value="1"/>
</dbReference>
<keyword evidence="7" id="KW-1185">Reference proteome</keyword>
<name>A0A344TEA6_9BACT</name>
<gene>
    <name evidence="6" type="ORF">DR864_04130</name>
</gene>
<sequence length="312" mass="36029">MTFVQLEYLVALDTYRHFAMAAENCCVTQPTLSMQVQKLEDELGVKLFDRSKQPVVPTEIGQLVIKQARLLLRESAQIKDIVDEHRGTVAGEIRVGIIPTLAPYLLPLFLDNFIKKYPQVKLKVIELTTEQLISKLNKDLLDVGIVVTPLQDDRITEYPLFYEEFVAYLSESEKAYQKEFILSEDIDPNHLWLLEEGHCIRGQILNICELRKQNSHMRNFEYEAGSIETLKRMVEHYGGVTILPELSLRDLTEKQRLQVRHFHVPTPTREVSLVMLRHHLKKSIIEAMKTEILNVIPEKMKQNISGKVIELG</sequence>
<dbReference type="SUPFAM" id="SSF46785">
    <property type="entry name" value="Winged helix' DNA-binding domain"/>
    <property type="match status" value="1"/>
</dbReference>
<keyword evidence="4" id="KW-0804">Transcription</keyword>
<dbReference type="Proteomes" id="UP000251993">
    <property type="component" value="Chromosome"/>
</dbReference>
<dbReference type="EMBL" id="CP030850">
    <property type="protein sequence ID" value="AXE16977.1"/>
    <property type="molecule type" value="Genomic_DNA"/>
</dbReference>
<dbReference type="InterPro" id="IPR005119">
    <property type="entry name" value="LysR_subst-bd"/>
</dbReference>
<dbReference type="InterPro" id="IPR000847">
    <property type="entry name" value="LysR_HTH_N"/>
</dbReference>
<keyword evidence="3" id="KW-0238">DNA-binding</keyword>
<dbReference type="Pfam" id="PF03466">
    <property type="entry name" value="LysR_substrate"/>
    <property type="match status" value="1"/>
</dbReference>
<dbReference type="InterPro" id="IPR050950">
    <property type="entry name" value="HTH-type_LysR_regulators"/>
</dbReference>
<keyword evidence="2" id="KW-0805">Transcription regulation</keyword>
<dbReference type="RefSeq" id="WP_114065764.1">
    <property type="nucleotide sequence ID" value="NZ_CP030850.1"/>
</dbReference>
<dbReference type="InterPro" id="IPR036390">
    <property type="entry name" value="WH_DNA-bd_sf"/>
</dbReference>
<reference evidence="6 7" key="1">
    <citation type="submission" date="2018-07" db="EMBL/GenBank/DDBJ databases">
        <title>Genome sequencing of Runella.</title>
        <authorList>
            <person name="Baek M.-G."/>
            <person name="Yi H."/>
        </authorList>
    </citation>
    <scope>NUCLEOTIDE SEQUENCE [LARGE SCALE GENOMIC DNA]</scope>
    <source>
        <strain evidence="6 7">HYN0085</strain>
    </source>
</reference>
<comment type="similarity">
    <text evidence="1">Belongs to the LysR transcriptional regulatory family.</text>
</comment>
<dbReference type="PANTHER" id="PTHR30419:SF29">
    <property type="entry name" value="LYSR-FAMILY TRANSCRIPTIONAL REGULATOR"/>
    <property type="match status" value="1"/>
</dbReference>
<dbReference type="PANTHER" id="PTHR30419">
    <property type="entry name" value="HTH-TYPE TRANSCRIPTIONAL REGULATOR YBHD"/>
    <property type="match status" value="1"/>
</dbReference>
<dbReference type="KEGG" id="run:DR864_04130"/>
<evidence type="ECO:0000256" key="4">
    <source>
        <dbReference type="ARBA" id="ARBA00023163"/>
    </source>
</evidence>
<evidence type="ECO:0000313" key="7">
    <source>
        <dbReference type="Proteomes" id="UP000251993"/>
    </source>
</evidence>
<organism evidence="6 7">
    <name type="scientific">Runella rosea</name>
    <dbReference type="NCBI Taxonomy" id="2259595"/>
    <lineage>
        <taxon>Bacteria</taxon>
        <taxon>Pseudomonadati</taxon>
        <taxon>Bacteroidota</taxon>
        <taxon>Cytophagia</taxon>
        <taxon>Cytophagales</taxon>
        <taxon>Spirosomataceae</taxon>
        <taxon>Runella</taxon>
    </lineage>
</organism>
<dbReference type="Gene3D" id="1.10.10.10">
    <property type="entry name" value="Winged helix-like DNA-binding domain superfamily/Winged helix DNA-binding domain"/>
    <property type="match status" value="1"/>
</dbReference>
<evidence type="ECO:0000256" key="2">
    <source>
        <dbReference type="ARBA" id="ARBA00023015"/>
    </source>
</evidence>
<dbReference type="InterPro" id="IPR036388">
    <property type="entry name" value="WH-like_DNA-bd_sf"/>
</dbReference>
<evidence type="ECO:0000259" key="5">
    <source>
        <dbReference type="PROSITE" id="PS50931"/>
    </source>
</evidence>
<dbReference type="OrthoDB" id="9803735at2"/>
<accession>A0A344TEA6</accession>
<dbReference type="PROSITE" id="PS50931">
    <property type="entry name" value="HTH_LYSR"/>
    <property type="match status" value="1"/>
</dbReference>
<dbReference type="SUPFAM" id="SSF53850">
    <property type="entry name" value="Periplasmic binding protein-like II"/>
    <property type="match status" value="1"/>
</dbReference>
<dbReference type="Pfam" id="PF00126">
    <property type="entry name" value="HTH_1"/>
    <property type="match status" value="1"/>
</dbReference>
<dbReference type="GO" id="GO:0003700">
    <property type="term" value="F:DNA-binding transcription factor activity"/>
    <property type="evidence" value="ECO:0007669"/>
    <property type="project" value="InterPro"/>
</dbReference>